<accession>A0A8H3IEB1</accession>
<dbReference type="Proteomes" id="UP000664521">
    <property type="component" value="Unassembled WGS sequence"/>
</dbReference>
<feature type="region of interest" description="Disordered" evidence="1">
    <location>
        <begin position="15"/>
        <end position="34"/>
    </location>
</feature>
<protein>
    <submittedName>
        <fullName evidence="2">Uncharacterized protein</fullName>
    </submittedName>
</protein>
<sequence length="179" mass="20033">MEAPLPSHFQAQQLHDPNLFQPPPHHHSLVSQLDLDPTDPFQFNAQFDAPNSLSHLQSPNVLDPQLQQEPRFPDIQPPVPQHARHVPSRPGAKSPTPAQGGQFGILTPHLQVPTRAQTHHEPLDRLQNDFDIRQVAEAVGDSAGGHFSNLKMIPDPPNLDAWRSRLFNVDDVIELTEEE</sequence>
<keyword evidence="3" id="KW-1185">Reference proteome</keyword>
<evidence type="ECO:0000256" key="1">
    <source>
        <dbReference type="SAM" id="MobiDB-lite"/>
    </source>
</evidence>
<feature type="region of interest" description="Disordered" evidence="1">
    <location>
        <begin position="40"/>
        <end position="59"/>
    </location>
</feature>
<evidence type="ECO:0000313" key="3">
    <source>
        <dbReference type="Proteomes" id="UP000664521"/>
    </source>
</evidence>
<gene>
    <name evidence="2" type="ORF">HETSPECPRED_010073</name>
</gene>
<feature type="region of interest" description="Disordered" evidence="1">
    <location>
        <begin position="68"/>
        <end position="101"/>
    </location>
</feature>
<dbReference type="EMBL" id="CAJPDS010000009">
    <property type="protein sequence ID" value="CAF9910479.1"/>
    <property type="molecule type" value="Genomic_DNA"/>
</dbReference>
<name>A0A8H3IEB1_9LECA</name>
<proteinExistence type="predicted"/>
<evidence type="ECO:0000313" key="2">
    <source>
        <dbReference type="EMBL" id="CAF9910479.1"/>
    </source>
</evidence>
<dbReference type="AlphaFoldDB" id="A0A8H3IEB1"/>
<comment type="caution">
    <text evidence="2">The sequence shown here is derived from an EMBL/GenBank/DDBJ whole genome shotgun (WGS) entry which is preliminary data.</text>
</comment>
<reference evidence="2" key="1">
    <citation type="submission" date="2021-03" db="EMBL/GenBank/DDBJ databases">
        <authorList>
            <person name="Tagirdzhanova G."/>
        </authorList>
    </citation>
    <scope>NUCLEOTIDE SEQUENCE</scope>
</reference>
<organism evidence="2 3">
    <name type="scientific">Heterodermia speciosa</name>
    <dbReference type="NCBI Taxonomy" id="116794"/>
    <lineage>
        <taxon>Eukaryota</taxon>
        <taxon>Fungi</taxon>
        <taxon>Dikarya</taxon>
        <taxon>Ascomycota</taxon>
        <taxon>Pezizomycotina</taxon>
        <taxon>Lecanoromycetes</taxon>
        <taxon>OSLEUM clade</taxon>
        <taxon>Lecanoromycetidae</taxon>
        <taxon>Caliciales</taxon>
        <taxon>Physciaceae</taxon>
        <taxon>Heterodermia</taxon>
    </lineage>
</organism>
<feature type="compositionally biased region" description="Polar residues" evidence="1">
    <location>
        <begin position="41"/>
        <end position="59"/>
    </location>
</feature>
<dbReference type="OrthoDB" id="4951845at2759"/>